<feature type="region of interest" description="Disordered" evidence="1">
    <location>
        <begin position="127"/>
        <end position="157"/>
    </location>
</feature>
<dbReference type="OrthoDB" id="196547at2759"/>
<accession>D2V5U2</accession>
<keyword evidence="2" id="KW-0472">Membrane</keyword>
<keyword evidence="5" id="KW-1185">Reference proteome</keyword>
<feature type="transmembrane region" description="Helical" evidence="2">
    <location>
        <begin position="187"/>
        <end position="215"/>
    </location>
</feature>
<evidence type="ECO:0000313" key="4">
    <source>
        <dbReference type="EMBL" id="EFC47854.1"/>
    </source>
</evidence>
<feature type="domain" description="RGS" evidence="3">
    <location>
        <begin position="359"/>
        <end position="453"/>
    </location>
</feature>
<gene>
    <name evidence="4" type="ORF">NAEGRDRAFT_57228</name>
</gene>
<sequence length="481" mass="54989">MSKNSSCNLSAVELTTIEAMKKEQAASRVAQHKEMPTTKTMAIALPLIFRFMRAFFMYKINLTKTKLFESNTIDSESKKHELVDQQLTLESIESLPPNSGAELVITKMDSFQVHGVNLQEVSNTIKGNNEHQQPVENSSYHSDGGSSNRTSSASTDDLDNDTISTTWSAADVKDMASLKKEMRKLQIYNFLVSTKFMGTVYLCSFIFGFIIWAILGGIDEALNSNSNNRIFVVESSMFEFRHGCSMTFYTVLTIGLEVVGYVILELIFLALCVKADKDTWGIKKESFIVTIVQLLSAILFIICGSIEVISELVDYYVPYGFFIWGYMYFELFMCCTIPVIRSIYFDYTKLNSNESNESNIEKVLKNKKMFKIMLDFARRSYCTESLQCWKDIQRYKRSTKNRKKIANHILQVYLSINSPLELNIPKIEQCNSEITSQLTEKPPANLFHKIQQHCLIDMTDLFERLKNSNTEFASFITSLKD</sequence>
<dbReference type="InterPro" id="IPR036305">
    <property type="entry name" value="RGS_sf"/>
</dbReference>
<feature type="transmembrane region" description="Helical" evidence="2">
    <location>
        <begin position="321"/>
        <end position="340"/>
    </location>
</feature>
<evidence type="ECO:0000256" key="1">
    <source>
        <dbReference type="SAM" id="MobiDB-lite"/>
    </source>
</evidence>
<evidence type="ECO:0000313" key="5">
    <source>
        <dbReference type="Proteomes" id="UP000006671"/>
    </source>
</evidence>
<keyword evidence="2" id="KW-0812">Transmembrane</keyword>
<dbReference type="Proteomes" id="UP000006671">
    <property type="component" value="Unassembled WGS sequence"/>
</dbReference>
<dbReference type="SMART" id="SM00315">
    <property type="entry name" value="RGS"/>
    <property type="match status" value="1"/>
</dbReference>
<dbReference type="RefSeq" id="XP_002680598.1">
    <property type="nucleotide sequence ID" value="XM_002680552.1"/>
</dbReference>
<dbReference type="PANTHER" id="PTHR10845:SF192">
    <property type="entry name" value="DOUBLE HIT, ISOFORM B"/>
    <property type="match status" value="1"/>
</dbReference>
<dbReference type="InterPro" id="IPR044926">
    <property type="entry name" value="RGS_subdomain_2"/>
</dbReference>
<dbReference type="PROSITE" id="PS50132">
    <property type="entry name" value="RGS"/>
    <property type="match status" value="1"/>
</dbReference>
<dbReference type="KEGG" id="ngr:NAEGRDRAFT_57228"/>
<keyword evidence="2" id="KW-1133">Transmembrane helix</keyword>
<dbReference type="GeneID" id="8861879"/>
<feature type="transmembrane region" description="Helical" evidence="2">
    <location>
        <begin position="287"/>
        <end position="309"/>
    </location>
</feature>
<organism evidence="5">
    <name type="scientific">Naegleria gruberi</name>
    <name type="common">Amoeba</name>
    <dbReference type="NCBI Taxonomy" id="5762"/>
    <lineage>
        <taxon>Eukaryota</taxon>
        <taxon>Discoba</taxon>
        <taxon>Heterolobosea</taxon>
        <taxon>Tetramitia</taxon>
        <taxon>Eutetramitia</taxon>
        <taxon>Vahlkampfiidae</taxon>
        <taxon>Naegleria</taxon>
    </lineage>
</organism>
<evidence type="ECO:0000259" key="3">
    <source>
        <dbReference type="PROSITE" id="PS50132"/>
    </source>
</evidence>
<dbReference type="AlphaFoldDB" id="D2V5U2"/>
<feature type="transmembrane region" description="Helical" evidence="2">
    <location>
        <begin position="246"/>
        <end position="275"/>
    </location>
</feature>
<name>D2V5U2_NAEGR</name>
<dbReference type="VEuPathDB" id="AmoebaDB:NAEGRDRAFT_57228"/>
<dbReference type="EMBL" id="GG738853">
    <property type="protein sequence ID" value="EFC47854.1"/>
    <property type="molecule type" value="Genomic_DNA"/>
</dbReference>
<dbReference type="PANTHER" id="PTHR10845">
    <property type="entry name" value="REGULATOR OF G PROTEIN SIGNALING"/>
    <property type="match status" value="1"/>
</dbReference>
<reference evidence="4 5" key="1">
    <citation type="journal article" date="2010" name="Cell">
        <title>The genome of Naegleria gruberi illuminates early eukaryotic versatility.</title>
        <authorList>
            <person name="Fritz-Laylin L.K."/>
            <person name="Prochnik S.E."/>
            <person name="Ginger M.L."/>
            <person name="Dacks J.B."/>
            <person name="Carpenter M.L."/>
            <person name="Field M.C."/>
            <person name="Kuo A."/>
            <person name="Paredez A."/>
            <person name="Chapman J."/>
            <person name="Pham J."/>
            <person name="Shu S."/>
            <person name="Neupane R."/>
            <person name="Cipriano M."/>
            <person name="Mancuso J."/>
            <person name="Tu H."/>
            <person name="Salamov A."/>
            <person name="Lindquist E."/>
            <person name="Shapiro H."/>
            <person name="Lucas S."/>
            <person name="Grigoriev I.V."/>
            <person name="Cande W.Z."/>
            <person name="Fulton C."/>
            <person name="Rokhsar D.S."/>
            <person name="Dawson S.C."/>
        </authorList>
    </citation>
    <scope>NUCLEOTIDE SEQUENCE [LARGE SCALE GENOMIC DNA]</scope>
    <source>
        <strain evidence="4 5">NEG-M</strain>
    </source>
</reference>
<evidence type="ECO:0000256" key="2">
    <source>
        <dbReference type="SAM" id="Phobius"/>
    </source>
</evidence>
<protein>
    <submittedName>
        <fullName evidence="4">Predicted protein</fullName>
    </submittedName>
</protein>
<dbReference type="InterPro" id="IPR016137">
    <property type="entry name" value="RGS"/>
</dbReference>
<dbReference type="SUPFAM" id="SSF48097">
    <property type="entry name" value="Regulator of G-protein signaling, RGS"/>
    <property type="match status" value="1"/>
</dbReference>
<dbReference type="Pfam" id="PF00615">
    <property type="entry name" value="RGS"/>
    <property type="match status" value="1"/>
</dbReference>
<dbReference type="Gene3D" id="1.10.167.10">
    <property type="entry name" value="Regulator of G-protein Signalling 4, domain 2"/>
    <property type="match status" value="1"/>
</dbReference>
<dbReference type="InParanoid" id="D2V5U2"/>
<proteinExistence type="predicted"/>